<dbReference type="Pfam" id="PF25917">
    <property type="entry name" value="BSH_RND"/>
    <property type="match status" value="1"/>
</dbReference>
<organism evidence="3 4">
    <name type="scientific">Campylobacter showae CC57C</name>
    <dbReference type="NCBI Taxonomy" id="1073353"/>
    <lineage>
        <taxon>Bacteria</taxon>
        <taxon>Pseudomonadati</taxon>
        <taxon>Campylobacterota</taxon>
        <taxon>Epsilonproteobacteria</taxon>
        <taxon>Campylobacterales</taxon>
        <taxon>Campylobacteraceae</taxon>
        <taxon>Campylobacter</taxon>
    </lineage>
</organism>
<dbReference type="EMBL" id="AOTD01000238">
    <property type="protein sequence ID" value="EMG29798.1"/>
    <property type="molecule type" value="Genomic_DNA"/>
</dbReference>
<evidence type="ECO:0000256" key="1">
    <source>
        <dbReference type="SAM" id="Phobius"/>
    </source>
</evidence>
<dbReference type="GO" id="GO:0015562">
    <property type="term" value="F:efflux transmembrane transporter activity"/>
    <property type="evidence" value="ECO:0007669"/>
    <property type="project" value="TreeGrafter"/>
</dbReference>
<keyword evidence="1" id="KW-0812">Transmembrane</keyword>
<dbReference type="GO" id="GO:1990281">
    <property type="term" value="C:efflux pump complex"/>
    <property type="evidence" value="ECO:0007669"/>
    <property type="project" value="TreeGrafter"/>
</dbReference>
<dbReference type="OrthoDB" id="9784484at2"/>
<feature type="domain" description="Multidrug resistance protein MdtA-like barrel-sandwich hybrid" evidence="2">
    <location>
        <begin position="60"/>
        <end position="90"/>
    </location>
</feature>
<dbReference type="STRING" id="1073353.H740_09876"/>
<proteinExistence type="predicted"/>
<dbReference type="PANTHER" id="PTHR30469:SF33">
    <property type="entry name" value="SLR1207 PROTEIN"/>
    <property type="match status" value="1"/>
</dbReference>
<reference evidence="3 4" key="1">
    <citation type="submission" date="2013-02" db="EMBL/GenBank/DDBJ databases">
        <title>Co-occurrence of anaerobic bacteria in colorectal carcinomas.</title>
        <authorList>
            <person name="Holt R.A."/>
            <person name="Warren R.L."/>
            <person name="Allen-Vercoe E."/>
            <person name="Pleasance S."/>
            <person name="Freeman D.J."/>
            <person name="Watson P."/>
            <person name="Moore R."/>
            <person name="Cochrane K."/>
        </authorList>
    </citation>
    <scope>NUCLEOTIDE SEQUENCE [LARGE SCALE GENOMIC DNA]</scope>
    <source>
        <strain evidence="3 4">CC57C</strain>
    </source>
</reference>
<feature type="transmembrane region" description="Helical" evidence="1">
    <location>
        <begin position="7"/>
        <end position="22"/>
    </location>
</feature>
<dbReference type="Proteomes" id="UP000011782">
    <property type="component" value="Unassembled WGS sequence"/>
</dbReference>
<dbReference type="AlphaFoldDB" id="M3J8U4"/>
<evidence type="ECO:0000313" key="3">
    <source>
        <dbReference type="EMBL" id="EMG29798.1"/>
    </source>
</evidence>
<dbReference type="PANTHER" id="PTHR30469">
    <property type="entry name" value="MULTIDRUG RESISTANCE PROTEIN MDTA"/>
    <property type="match status" value="1"/>
</dbReference>
<evidence type="ECO:0000259" key="2">
    <source>
        <dbReference type="Pfam" id="PF25917"/>
    </source>
</evidence>
<protein>
    <submittedName>
        <fullName evidence="3">Membrane fusion protein (MFP) family auxiliary transporter</fullName>
    </submittedName>
</protein>
<dbReference type="SUPFAM" id="SSF111369">
    <property type="entry name" value="HlyD-like secretion proteins"/>
    <property type="match status" value="1"/>
</dbReference>
<name>M3J8U4_9BACT</name>
<dbReference type="RefSeq" id="WP_002953573.1">
    <property type="nucleotide sequence ID" value="NZ_AOTD01000238.1"/>
</dbReference>
<feature type="non-terminal residue" evidence="3">
    <location>
        <position position="90"/>
    </location>
</feature>
<keyword evidence="1" id="KW-0472">Membrane</keyword>
<gene>
    <name evidence="3" type="ORF">H740_09876</name>
</gene>
<dbReference type="InterPro" id="IPR058625">
    <property type="entry name" value="MdtA-like_BSH"/>
</dbReference>
<accession>M3J8U4</accession>
<comment type="caution">
    <text evidence="3">The sequence shown here is derived from an EMBL/GenBank/DDBJ whole genome shotgun (WGS) entry which is preliminary data.</text>
</comment>
<dbReference type="Gene3D" id="2.40.50.100">
    <property type="match status" value="1"/>
</dbReference>
<evidence type="ECO:0000313" key="4">
    <source>
        <dbReference type="Proteomes" id="UP000011782"/>
    </source>
</evidence>
<sequence>MKKLIKFIAVLAVLAGIGYYFYDKNFNVPQVDQFITSKAVRGELVKSIESNGEIYATELIDVGAQVGGQIKKLYVKLGDVVKAGDMIAEI</sequence>
<keyword evidence="1" id="KW-1133">Transmembrane helix</keyword>